<organism evidence="15 16">
    <name type="scientific">Stephanodiscus triporus</name>
    <dbReference type="NCBI Taxonomy" id="2934178"/>
    <lineage>
        <taxon>Eukaryota</taxon>
        <taxon>Sar</taxon>
        <taxon>Stramenopiles</taxon>
        <taxon>Ochrophyta</taxon>
        <taxon>Bacillariophyta</taxon>
        <taxon>Coscinodiscophyceae</taxon>
        <taxon>Thalassiosirophycidae</taxon>
        <taxon>Stephanodiscales</taxon>
        <taxon>Stephanodiscaceae</taxon>
        <taxon>Stephanodiscus</taxon>
    </lineage>
</organism>
<dbReference type="InterPro" id="IPR051305">
    <property type="entry name" value="tRNA_2-thiouridylase_MnmA"/>
</dbReference>
<evidence type="ECO:0000313" key="16">
    <source>
        <dbReference type="Proteomes" id="UP001530315"/>
    </source>
</evidence>
<dbReference type="HAMAP" id="MF_00144">
    <property type="entry name" value="tRNA_thiouridyl_MnmA"/>
    <property type="match status" value="1"/>
</dbReference>
<dbReference type="Proteomes" id="UP001530315">
    <property type="component" value="Unassembled WGS sequence"/>
</dbReference>
<evidence type="ECO:0000256" key="4">
    <source>
        <dbReference type="ARBA" id="ARBA00022555"/>
    </source>
</evidence>
<evidence type="ECO:0000259" key="13">
    <source>
        <dbReference type="Pfam" id="PF20258"/>
    </source>
</evidence>
<dbReference type="Pfam" id="PF20259">
    <property type="entry name" value="tRNA_Me_trans_M"/>
    <property type="match status" value="1"/>
</dbReference>
<evidence type="ECO:0000256" key="2">
    <source>
        <dbReference type="ARBA" id="ARBA00006191"/>
    </source>
</evidence>
<dbReference type="InterPro" id="IPR014729">
    <property type="entry name" value="Rossmann-like_a/b/a_fold"/>
</dbReference>
<keyword evidence="4" id="KW-0820">tRNA-binding</keyword>
<evidence type="ECO:0000313" key="15">
    <source>
        <dbReference type="EMBL" id="KAL3766821.1"/>
    </source>
</evidence>
<dbReference type="SUPFAM" id="SSF82649">
    <property type="entry name" value="SufE/NifU"/>
    <property type="match status" value="1"/>
</dbReference>
<dbReference type="FunFam" id="2.30.30.280:FF:000001">
    <property type="entry name" value="tRNA-specific 2-thiouridylase MnmA"/>
    <property type="match status" value="1"/>
</dbReference>
<evidence type="ECO:0000256" key="10">
    <source>
        <dbReference type="ARBA" id="ARBA00023157"/>
    </source>
</evidence>
<proteinExistence type="inferred from homology"/>
<dbReference type="Gene3D" id="3.90.1010.10">
    <property type="match status" value="1"/>
</dbReference>
<evidence type="ECO:0000256" key="8">
    <source>
        <dbReference type="ARBA" id="ARBA00022840"/>
    </source>
</evidence>
<dbReference type="PANTHER" id="PTHR43052:SF1">
    <property type="entry name" value="TRNA-5-TAURINOMETHYLURIDINE 2-SULFURTRANSFERASE"/>
    <property type="match status" value="1"/>
</dbReference>
<dbReference type="Pfam" id="PF03054">
    <property type="entry name" value="tRNA_Me_trans"/>
    <property type="match status" value="1"/>
</dbReference>
<keyword evidence="16" id="KW-1185">Reference proteome</keyword>
<dbReference type="InterPro" id="IPR004506">
    <property type="entry name" value="MnmA-like"/>
</dbReference>
<dbReference type="InterPro" id="IPR023382">
    <property type="entry name" value="MnmA-like_central_sf"/>
</dbReference>
<dbReference type="GO" id="GO:0061708">
    <property type="term" value="F:tRNA-5-taurinomethyluridine 2-sulfurtransferase"/>
    <property type="evidence" value="ECO:0007669"/>
    <property type="project" value="UniProtKB-EC"/>
</dbReference>
<reference evidence="15 16" key="1">
    <citation type="submission" date="2024-10" db="EMBL/GenBank/DDBJ databases">
        <title>Updated reference genomes for cyclostephanoid diatoms.</title>
        <authorList>
            <person name="Roberts W.R."/>
            <person name="Alverson A.J."/>
        </authorList>
    </citation>
    <scope>NUCLEOTIDE SEQUENCE [LARGE SCALE GENOMIC DNA]</scope>
    <source>
        <strain evidence="15 16">AJA276-08</strain>
    </source>
</reference>
<name>A0ABD3MXX6_9STRA</name>
<evidence type="ECO:0000256" key="5">
    <source>
        <dbReference type="ARBA" id="ARBA00022679"/>
    </source>
</evidence>
<evidence type="ECO:0000256" key="6">
    <source>
        <dbReference type="ARBA" id="ARBA00022694"/>
    </source>
</evidence>
<evidence type="ECO:0000256" key="7">
    <source>
        <dbReference type="ARBA" id="ARBA00022741"/>
    </source>
</evidence>
<keyword evidence="9" id="KW-0694">RNA-binding</keyword>
<evidence type="ECO:0000256" key="9">
    <source>
        <dbReference type="ARBA" id="ARBA00022884"/>
    </source>
</evidence>
<dbReference type="InterPro" id="IPR046884">
    <property type="entry name" value="MnmA-like_central"/>
</dbReference>
<comment type="function">
    <text evidence="1">Catalyzes the 2-thiolation of uridine at the wobble position (U34) of mitochondrial tRNA(Lys), tRNA(Glu) and tRNA(Gln). Required for the formation of 5-taurinomethyl-2-thiouridine (tm5s2U) of mitochondrial tRNA(Lys), tRNA(Glu), and tRNA(Gln) at the wobble position. ATP is required to activate the C2 atom of the wobble base.</text>
</comment>
<dbReference type="NCBIfam" id="TIGR00420">
    <property type="entry name" value="trmU"/>
    <property type="match status" value="1"/>
</dbReference>
<dbReference type="InterPro" id="IPR046885">
    <property type="entry name" value="MnmA-like_C"/>
</dbReference>
<dbReference type="EC" id="2.8.1.14" evidence="3"/>
<evidence type="ECO:0000256" key="1">
    <source>
        <dbReference type="ARBA" id="ARBA00003986"/>
    </source>
</evidence>
<dbReference type="AlphaFoldDB" id="A0ABD3MXX6"/>
<feature type="domain" description="Fe-S metabolism associated" evidence="12">
    <location>
        <begin position="62"/>
        <end position="173"/>
    </location>
</feature>
<evidence type="ECO:0000256" key="3">
    <source>
        <dbReference type="ARBA" id="ARBA00011953"/>
    </source>
</evidence>
<sequence length="623" mass="69375">MNSIERVRKKLHLISDDHRINSSNDDLLKSIVQEGTKYQQKQAHQKIFQDKSDASIHFSVLEKVPGCIATVYLQTTLIPSSDRTSGGPGNYRVILSGTADAMLSRGLLAILADTFSDGSIDGTATYTHDNIVTADDILNLNPETLTNAMGLQSVLSRGRNDGMASMVRVIQRQIKSLVGEEYSSFDSPAMTANVLGGNLNPSLGTSFARLDSSDDGTRRPSVAMLLSGGVDSSVALHLLLRQNYNVTAFYLRIWLEDELAHLGECPWEEDLKVCRAVCEHAGNVPLETVSLGDEYRERVIQYTIEEAQRGRTPNPDIMCNSRVKFGCFLEHIGKSGMEFDYIASGHYARLVDETMGTAMQHPKKRLFRAPDPIKDQSYFLCALTQHQLSNVLFPIGAYQKSEVRELATRFQLPNRNRPDSQGLCFLGKVRFDDFIASYLGKKPGDVVDALNGEVIGRHNGLWYHTVGQRKGIGKVISPLATARGPWYVVAKDQKRNIVYVSNRYDDEDFAMARCEFEVEDVRWISGEPPVEIQDEDGSYRPWTDITMDLKIRHGPRLVSGTLSLKANGSTGNICLDEKDSGLAPGQYVVFYRSGTEECLGAGIISEKHWATFLQNYEEVVRLN</sequence>
<dbReference type="Pfam" id="PF20258">
    <property type="entry name" value="tRNA_Me_trans_C"/>
    <property type="match status" value="1"/>
</dbReference>
<dbReference type="GO" id="GO:0008033">
    <property type="term" value="P:tRNA processing"/>
    <property type="evidence" value="ECO:0007669"/>
    <property type="project" value="UniProtKB-KW"/>
</dbReference>
<dbReference type="SUPFAM" id="SSF52402">
    <property type="entry name" value="Adenine nucleotide alpha hydrolases-like"/>
    <property type="match status" value="1"/>
</dbReference>
<dbReference type="Pfam" id="PF02657">
    <property type="entry name" value="SufE"/>
    <property type="match status" value="1"/>
</dbReference>
<comment type="caution">
    <text evidence="15">The sequence shown here is derived from an EMBL/GenBank/DDBJ whole genome shotgun (WGS) entry which is preliminary data.</text>
</comment>
<keyword evidence="6" id="KW-0819">tRNA processing</keyword>
<dbReference type="CDD" id="cd01998">
    <property type="entry name" value="MnmA_TRMU-like"/>
    <property type="match status" value="1"/>
</dbReference>
<keyword evidence="8" id="KW-0067">ATP-binding</keyword>
<dbReference type="NCBIfam" id="NF001138">
    <property type="entry name" value="PRK00143.1"/>
    <property type="match status" value="1"/>
</dbReference>
<dbReference type="PANTHER" id="PTHR43052">
    <property type="match status" value="1"/>
</dbReference>
<accession>A0ABD3MXX6</accession>
<keyword evidence="7" id="KW-0547">Nucleotide-binding</keyword>
<dbReference type="Gene3D" id="2.30.30.280">
    <property type="entry name" value="Adenine nucleotide alpha hydrolases-like domains"/>
    <property type="match status" value="1"/>
</dbReference>
<dbReference type="EMBL" id="JALLAZ020001720">
    <property type="protein sequence ID" value="KAL3766821.1"/>
    <property type="molecule type" value="Genomic_DNA"/>
</dbReference>
<dbReference type="Gene3D" id="2.40.30.10">
    <property type="entry name" value="Translation factors"/>
    <property type="match status" value="1"/>
</dbReference>
<dbReference type="GO" id="GO:0005524">
    <property type="term" value="F:ATP binding"/>
    <property type="evidence" value="ECO:0007669"/>
    <property type="project" value="UniProtKB-KW"/>
</dbReference>
<comment type="catalytic activity">
    <reaction evidence="11">
        <text>5-taurinomethyluridine(34) in tRNA + S-sulfanyl-L-cysteinyl-[protein] + AH2 + ATP = 5-taurinomethyl-2-thiouridine(34) in tRNA + L-cysteinyl-[protein] + A + AMP + diphosphate + H(+)</text>
        <dbReference type="Rhea" id="RHEA:47040"/>
        <dbReference type="Rhea" id="RHEA-COMP:10131"/>
        <dbReference type="Rhea" id="RHEA-COMP:11726"/>
        <dbReference type="Rhea" id="RHEA-COMP:11732"/>
        <dbReference type="Rhea" id="RHEA-COMP:11733"/>
        <dbReference type="ChEBI" id="CHEBI:13193"/>
        <dbReference type="ChEBI" id="CHEBI:15378"/>
        <dbReference type="ChEBI" id="CHEBI:17499"/>
        <dbReference type="ChEBI" id="CHEBI:29950"/>
        <dbReference type="ChEBI" id="CHEBI:30616"/>
        <dbReference type="ChEBI" id="CHEBI:33019"/>
        <dbReference type="ChEBI" id="CHEBI:61963"/>
        <dbReference type="ChEBI" id="CHEBI:87171"/>
        <dbReference type="ChEBI" id="CHEBI:87172"/>
        <dbReference type="ChEBI" id="CHEBI:456215"/>
        <dbReference type="EC" id="2.8.1.14"/>
    </reaction>
</comment>
<keyword evidence="10" id="KW-1015">Disulfide bond</keyword>
<feature type="domain" description="tRNA-specific 2-thiouridylase MnmA-like C-terminal" evidence="13">
    <location>
        <begin position="515"/>
        <end position="604"/>
    </location>
</feature>
<evidence type="ECO:0000259" key="12">
    <source>
        <dbReference type="Pfam" id="PF02657"/>
    </source>
</evidence>
<evidence type="ECO:0000256" key="11">
    <source>
        <dbReference type="ARBA" id="ARBA00049564"/>
    </source>
</evidence>
<gene>
    <name evidence="15" type="ORF">ACHAW5_009713</name>
</gene>
<dbReference type="Gene3D" id="3.40.50.620">
    <property type="entry name" value="HUPs"/>
    <property type="match status" value="1"/>
</dbReference>
<protein>
    <recommendedName>
        <fullName evidence="3">tRNA-5-taurinomethyluridine 2-sulfurtransferase</fullName>
        <ecNumber evidence="3">2.8.1.14</ecNumber>
    </recommendedName>
</protein>
<comment type="similarity">
    <text evidence="2">Belongs to the MnmA/TRMU family.</text>
</comment>
<dbReference type="InterPro" id="IPR003808">
    <property type="entry name" value="Fe-S_metab-assoc_dom"/>
</dbReference>
<evidence type="ECO:0000259" key="14">
    <source>
        <dbReference type="Pfam" id="PF20259"/>
    </source>
</evidence>
<keyword evidence="5" id="KW-0808">Transferase</keyword>
<dbReference type="GO" id="GO:0000049">
    <property type="term" value="F:tRNA binding"/>
    <property type="evidence" value="ECO:0007669"/>
    <property type="project" value="UniProtKB-KW"/>
</dbReference>
<feature type="domain" description="tRNA-specific 2-thiouridylase MnmA-like central" evidence="14">
    <location>
        <begin position="433"/>
        <end position="501"/>
    </location>
</feature>